<evidence type="ECO:0000256" key="3">
    <source>
        <dbReference type="PROSITE-ProRule" id="PRU00267"/>
    </source>
</evidence>
<keyword evidence="3" id="KW-0539">Nucleus</keyword>
<keyword evidence="2" id="KW-0804">Transcription</keyword>
<feature type="region of interest" description="Disordered" evidence="4">
    <location>
        <begin position="64"/>
        <end position="183"/>
    </location>
</feature>
<accession>A0A9P7FYZ6</accession>
<evidence type="ECO:0000256" key="1">
    <source>
        <dbReference type="ARBA" id="ARBA00023125"/>
    </source>
</evidence>
<evidence type="ECO:0000313" key="7">
    <source>
        <dbReference type="Proteomes" id="UP000775547"/>
    </source>
</evidence>
<dbReference type="GO" id="GO:0005634">
    <property type="term" value="C:nucleus"/>
    <property type="evidence" value="ECO:0007669"/>
    <property type="project" value="UniProtKB-UniRule"/>
</dbReference>
<dbReference type="GO" id="GO:0000978">
    <property type="term" value="F:RNA polymerase II cis-regulatory region sequence-specific DNA binding"/>
    <property type="evidence" value="ECO:0007669"/>
    <property type="project" value="TreeGrafter"/>
</dbReference>
<proteinExistence type="predicted"/>
<reference evidence="6" key="1">
    <citation type="submission" date="2020-07" db="EMBL/GenBank/DDBJ databases">
        <authorList>
            <person name="Nieuwenhuis M."/>
            <person name="Van De Peppel L.J.J."/>
        </authorList>
    </citation>
    <scope>NUCLEOTIDE SEQUENCE</scope>
    <source>
        <strain evidence="6">AP01</strain>
        <tissue evidence="6">Mycelium</tissue>
    </source>
</reference>
<dbReference type="Pfam" id="PF00505">
    <property type="entry name" value="HMG_box"/>
    <property type="match status" value="1"/>
</dbReference>
<feature type="domain" description="HMG box" evidence="5">
    <location>
        <begin position="4"/>
        <end position="74"/>
    </location>
</feature>
<feature type="DNA-binding region" description="HMG box" evidence="3">
    <location>
        <begin position="4"/>
        <end position="74"/>
    </location>
</feature>
<comment type="caution">
    <text evidence="6">The sequence shown here is derived from an EMBL/GenBank/DDBJ whole genome shotgun (WGS) entry which is preliminary data.</text>
</comment>
<evidence type="ECO:0000259" key="5">
    <source>
        <dbReference type="PROSITE" id="PS50118"/>
    </source>
</evidence>
<feature type="compositionally biased region" description="Basic residues" evidence="4">
    <location>
        <begin position="95"/>
        <end position="106"/>
    </location>
</feature>
<dbReference type="Gene3D" id="1.10.30.10">
    <property type="entry name" value="High mobility group box domain"/>
    <property type="match status" value="1"/>
</dbReference>
<feature type="compositionally biased region" description="Low complexity" evidence="4">
    <location>
        <begin position="116"/>
        <end position="133"/>
    </location>
</feature>
<dbReference type="GO" id="GO:0030154">
    <property type="term" value="P:cell differentiation"/>
    <property type="evidence" value="ECO:0007669"/>
    <property type="project" value="TreeGrafter"/>
</dbReference>
<dbReference type="AlphaFoldDB" id="A0A9P7FYZ6"/>
<dbReference type="OrthoDB" id="6247875at2759"/>
<dbReference type="PROSITE" id="PS50118">
    <property type="entry name" value="HMG_BOX_2"/>
    <property type="match status" value="1"/>
</dbReference>
<evidence type="ECO:0000256" key="2">
    <source>
        <dbReference type="ARBA" id="ARBA00023163"/>
    </source>
</evidence>
<dbReference type="GO" id="GO:0001228">
    <property type="term" value="F:DNA-binding transcription activator activity, RNA polymerase II-specific"/>
    <property type="evidence" value="ECO:0007669"/>
    <property type="project" value="TreeGrafter"/>
</dbReference>
<dbReference type="PANTHER" id="PTHR10270:SF161">
    <property type="entry name" value="SEX-DETERMINING REGION Y PROTEIN"/>
    <property type="match status" value="1"/>
</dbReference>
<dbReference type="InterPro" id="IPR009071">
    <property type="entry name" value="HMG_box_dom"/>
</dbReference>
<feature type="compositionally biased region" description="Basic and acidic residues" evidence="4">
    <location>
        <begin position="81"/>
        <end position="94"/>
    </location>
</feature>
<dbReference type="Proteomes" id="UP000775547">
    <property type="component" value="Unassembled WGS sequence"/>
</dbReference>
<dbReference type="PANTHER" id="PTHR10270">
    <property type="entry name" value="SOX TRANSCRIPTION FACTOR"/>
    <property type="match status" value="1"/>
</dbReference>
<evidence type="ECO:0000313" key="6">
    <source>
        <dbReference type="EMBL" id="KAG5640643.1"/>
    </source>
</evidence>
<keyword evidence="1 3" id="KW-0238">DNA-binding</keyword>
<feature type="compositionally biased region" description="Basic and acidic residues" evidence="4">
    <location>
        <begin position="171"/>
        <end position="183"/>
    </location>
</feature>
<dbReference type="SMART" id="SM00398">
    <property type="entry name" value="HMG"/>
    <property type="match status" value="1"/>
</dbReference>
<name>A0A9P7FYZ6_9AGAR</name>
<gene>
    <name evidence="6" type="ORF">DXG03_007696</name>
</gene>
<reference evidence="6" key="2">
    <citation type="submission" date="2021-10" db="EMBL/GenBank/DDBJ databases">
        <title>Phylogenomics reveals ancestral predisposition of the termite-cultivated fungus Termitomyces towards a domesticated lifestyle.</title>
        <authorList>
            <person name="Auxier B."/>
            <person name="Grum-Grzhimaylo A."/>
            <person name="Cardenas M.E."/>
            <person name="Lodge J.D."/>
            <person name="Laessoe T."/>
            <person name="Pedersen O."/>
            <person name="Smith M.E."/>
            <person name="Kuyper T.W."/>
            <person name="Franco-Molano E.A."/>
            <person name="Baroni T.J."/>
            <person name="Aanen D.K."/>
        </authorList>
    </citation>
    <scope>NUCLEOTIDE SEQUENCE</scope>
    <source>
        <strain evidence="6">AP01</strain>
        <tissue evidence="6">Mycelium</tissue>
    </source>
</reference>
<dbReference type="InterPro" id="IPR036910">
    <property type="entry name" value="HMG_box_dom_sf"/>
</dbReference>
<protein>
    <recommendedName>
        <fullName evidence="5">HMG box domain-containing protein</fullName>
    </recommendedName>
</protein>
<dbReference type="CDD" id="cd01389">
    <property type="entry name" value="HMG-box_ROX1-like"/>
    <property type="match status" value="1"/>
</dbReference>
<feature type="compositionally biased region" description="Low complexity" evidence="4">
    <location>
        <begin position="149"/>
        <end position="166"/>
    </location>
</feature>
<dbReference type="InterPro" id="IPR050140">
    <property type="entry name" value="SRY-related_HMG-box_TF-like"/>
</dbReference>
<feature type="compositionally biased region" description="Low complexity" evidence="4">
    <location>
        <begin position="69"/>
        <end position="79"/>
    </location>
</feature>
<organism evidence="6 7">
    <name type="scientific">Asterophora parasitica</name>
    <dbReference type="NCBI Taxonomy" id="117018"/>
    <lineage>
        <taxon>Eukaryota</taxon>
        <taxon>Fungi</taxon>
        <taxon>Dikarya</taxon>
        <taxon>Basidiomycota</taxon>
        <taxon>Agaricomycotina</taxon>
        <taxon>Agaricomycetes</taxon>
        <taxon>Agaricomycetidae</taxon>
        <taxon>Agaricales</taxon>
        <taxon>Tricholomatineae</taxon>
        <taxon>Lyophyllaceae</taxon>
        <taxon>Asterophora</taxon>
    </lineage>
</organism>
<keyword evidence="7" id="KW-1185">Reference proteome</keyword>
<sequence>MEHIPRPPNRFIIYRADIAPTLPPPADGQPRTQGEISRLISERWESEPSEVKAEYERRAQVKKYEHQAKYPNYKYQPKPKAVREKERRMGLEAPRKRRRARAKKKAGLPSATSHPSAELPSSSLQMSSAAASEPSGTAWTHYPAALNPSGGLSSQSLEDSQLEAQSNVNDVSRDHSDFSQENSVHSEQHLAVPALDVNNGSKLNLQPLDTSVVYTLNTFGDSASQNYGDGALAQFRDDFYGLDVGSSEASPQDFGGDWTSLTFSDSSLAGHFDGTQGFQIDPVANMLFDRFSALYGTYEDVTTKETSSSQSATF</sequence>
<dbReference type="SUPFAM" id="SSF47095">
    <property type="entry name" value="HMG-box"/>
    <property type="match status" value="1"/>
</dbReference>
<evidence type="ECO:0000256" key="4">
    <source>
        <dbReference type="SAM" id="MobiDB-lite"/>
    </source>
</evidence>
<dbReference type="EMBL" id="JABCKV010000590">
    <property type="protein sequence ID" value="KAG5640643.1"/>
    <property type="molecule type" value="Genomic_DNA"/>
</dbReference>